<feature type="transmembrane region" description="Helical" evidence="1">
    <location>
        <begin position="81"/>
        <end position="97"/>
    </location>
</feature>
<accession>A0A2M6W7Q0</accession>
<feature type="transmembrane region" description="Helical" evidence="1">
    <location>
        <begin position="7"/>
        <end position="28"/>
    </location>
</feature>
<keyword evidence="1" id="KW-0472">Membrane</keyword>
<evidence type="ECO:0000256" key="1">
    <source>
        <dbReference type="SAM" id="Phobius"/>
    </source>
</evidence>
<sequence length="132" mass="15419">MSLRQYLMTMAAATALSWSVWILTIFYFDPNTVGAIGLFIFYISLFLSILGTVSTIGFLIRMKLTQNDELVFRHIKKTFKQGFILSVFVITTLMLLQHNLLTWWNFVLLSALYLFIEGIIFTNRKHQNHNYV</sequence>
<comment type="caution">
    <text evidence="2">The sequence shown here is derived from an EMBL/GenBank/DDBJ whole genome shotgun (WGS) entry which is preliminary data.</text>
</comment>
<keyword evidence="1" id="KW-0812">Transmembrane</keyword>
<reference evidence="3" key="1">
    <citation type="submission" date="2017-09" db="EMBL/GenBank/DDBJ databases">
        <title>Depth-based differentiation of microbial function through sediment-hosted aquifers and enrichment of novel symbionts in the deep terrestrial subsurface.</title>
        <authorList>
            <person name="Probst A.J."/>
            <person name="Ladd B."/>
            <person name="Jarett J.K."/>
            <person name="Geller-Mcgrath D.E."/>
            <person name="Sieber C.M.K."/>
            <person name="Emerson J.B."/>
            <person name="Anantharaman K."/>
            <person name="Thomas B.C."/>
            <person name="Malmstrom R."/>
            <person name="Stieglmeier M."/>
            <person name="Klingl A."/>
            <person name="Woyke T."/>
            <person name="Ryan C.M."/>
            <person name="Banfield J.F."/>
        </authorList>
    </citation>
    <scope>NUCLEOTIDE SEQUENCE [LARGE SCALE GENOMIC DNA]</scope>
</reference>
<dbReference type="AlphaFoldDB" id="A0A2M6W7Q0"/>
<feature type="transmembrane region" description="Helical" evidence="1">
    <location>
        <begin position="34"/>
        <end position="60"/>
    </location>
</feature>
<gene>
    <name evidence="2" type="ORF">COU29_00255</name>
</gene>
<evidence type="ECO:0000313" key="3">
    <source>
        <dbReference type="Proteomes" id="UP000231426"/>
    </source>
</evidence>
<keyword evidence="1" id="KW-1133">Transmembrane helix</keyword>
<feature type="transmembrane region" description="Helical" evidence="1">
    <location>
        <begin position="103"/>
        <end position="121"/>
    </location>
</feature>
<name>A0A2M6W7Q0_9BACT</name>
<dbReference type="Proteomes" id="UP000231426">
    <property type="component" value="Unassembled WGS sequence"/>
</dbReference>
<proteinExistence type="predicted"/>
<protein>
    <submittedName>
        <fullName evidence="2">Uncharacterized protein</fullName>
    </submittedName>
</protein>
<evidence type="ECO:0000313" key="2">
    <source>
        <dbReference type="EMBL" id="PIT88801.1"/>
    </source>
</evidence>
<dbReference type="EMBL" id="PFBV01000001">
    <property type="protein sequence ID" value="PIT88801.1"/>
    <property type="molecule type" value="Genomic_DNA"/>
</dbReference>
<organism evidence="2 3">
    <name type="scientific">Candidatus Magasanikbacteria bacterium CG10_big_fil_rev_8_21_14_0_10_36_32</name>
    <dbReference type="NCBI Taxonomy" id="1974646"/>
    <lineage>
        <taxon>Bacteria</taxon>
        <taxon>Candidatus Magasanikiibacteriota</taxon>
    </lineage>
</organism>